<dbReference type="InterPro" id="IPR012677">
    <property type="entry name" value="Nucleotide-bd_a/b_plait_sf"/>
</dbReference>
<dbReference type="GO" id="GO:0005681">
    <property type="term" value="C:spliceosomal complex"/>
    <property type="evidence" value="ECO:0007669"/>
    <property type="project" value="TreeGrafter"/>
</dbReference>
<dbReference type="GO" id="GO:0005737">
    <property type="term" value="C:cytoplasm"/>
    <property type="evidence" value="ECO:0007669"/>
    <property type="project" value="UniProtKB-SubCell"/>
</dbReference>
<dbReference type="SMART" id="SM00271">
    <property type="entry name" value="DnaJ"/>
    <property type="match status" value="1"/>
</dbReference>
<dbReference type="Proteomes" id="UP000304951">
    <property type="component" value="Unassembled WGS sequence"/>
</dbReference>
<evidence type="ECO:0000259" key="7">
    <source>
        <dbReference type="PROSITE" id="PS50076"/>
    </source>
</evidence>
<dbReference type="EMBL" id="QZAF01000040">
    <property type="protein sequence ID" value="THV75357.1"/>
    <property type="molecule type" value="Genomic_DNA"/>
</dbReference>
<accession>A0A4S8SVW2</accession>
<feature type="compositionally biased region" description="Polar residues" evidence="6">
    <location>
        <begin position="348"/>
        <end position="366"/>
    </location>
</feature>
<dbReference type="PANTHER" id="PTHR44313">
    <property type="entry name" value="DNAJ HOMOLOG SUBFAMILY C MEMBER 17"/>
    <property type="match status" value="1"/>
</dbReference>
<evidence type="ECO:0000256" key="6">
    <source>
        <dbReference type="SAM" id="MobiDB-lite"/>
    </source>
</evidence>
<feature type="domain" description="J" evidence="7">
    <location>
        <begin position="30"/>
        <end position="96"/>
    </location>
</feature>
<comment type="caution">
    <text evidence="8">The sequence shown here is derived from an EMBL/GenBank/DDBJ whole genome shotgun (WGS) entry which is preliminary data.</text>
</comment>
<feature type="compositionally biased region" description="Basic and acidic residues" evidence="6">
    <location>
        <begin position="168"/>
        <end position="179"/>
    </location>
</feature>
<dbReference type="InterPro" id="IPR052094">
    <property type="entry name" value="Pre-mRNA-splicing_ERAD"/>
</dbReference>
<feature type="compositionally biased region" description="Basic and acidic residues" evidence="6">
    <location>
        <begin position="99"/>
        <end position="127"/>
    </location>
</feature>
<protein>
    <submittedName>
        <fullName evidence="8">DnaJ-domain-containing protein</fullName>
    </submittedName>
</protein>
<dbReference type="CDD" id="cd06257">
    <property type="entry name" value="DnaJ"/>
    <property type="match status" value="1"/>
</dbReference>
<dbReference type="PANTHER" id="PTHR44313:SF1">
    <property type="entry name" value="DNAJ HOMOLOG SUBFAMILY C MEMBER 17"/>
    <property type="match status" value="1"/>
</dbReference>
<evidence type="ECO:0000256" key="4">
    <source>
        <dbReference type="ARBA" id="ARBA00023186"/>
    </source>
</evidence>
<proteinExistence type="predicted"/>
<organism evidence="8 9">
    <name type="scientific">Aureobasidium pullulans</name>
    <name type="common">Black yeast</name>
    <name type="synonym">Pullularia pullulans</name>
    <dbReference type="NCBI Taxonomy" id="5580"/>
    <lineage>
        <taxon>Eukaryota</taxon>
        <taxon>Fungi</taxon>
        <taxon>Dikarya</taxon>
        <taxon>Ascomycota</taxon>
        <taxon>Pezizomycotina</taxon>
        <taxon>Dothideomycetes</taxon>
        <taxon>Dothideomycetidae</taxon>
        <taxon>Dothideales</taxon>
        <taxon>Saccotheciaceae</taxon>
        <taxon>Aureobasidium</taxon>
    </lineage>
</organism>
<evidence type="ECO:0000256" key="1">
    <source>
        <dbReference type="ARBA" id="ARBA00004123"/>
    </source>
</evidence>
<feature type="compositionally biased region" description="Polar residues" evidence="6">
    <location>
        <begin position="309"/>
        <end position="319"/>
    </location>
</feature>
<dbReference type="PROSITE" id="PS50076">
    <property type="entry name" value="DNAJ_2"/>
    <property type="match status" value="1"/>
</dbReference>
<comment type="subcellular location">
    <subcellularLocation>
        <location evidence="2">Cytoplasm</location>
    </subcellularLocation>
    <subcellularLocation>
        <location evidence="1">Nucleus</location>
    </subcellularLocation>
</comment>
<dbReference type="Gene3D" id="1.10.287.110">
    <property type="entry name" value="DnaJ domain"/>
    <property type="match status" value="1"/>
</dbReference>
<dbReference type="InterPro" id="IPR036869">
    <property type="entry name" value="J_dom_sf"/>
</dbReference>
<dbReference type="Gene3D" id="3.30.70.330">
    <property type="match status" value="1"/>
</dbReference>
<dbReference type="Pfam" id="PF00226">
    <property type="entry name" value="DnaJ"/>
    <property type="match status" value="1"/>
</dbReference>
<keyword evidence="3" id="KW-0963">Cytoplasm</keyword>
<dbReference type="InterPro" id="IPR001623">
    <property type="entry name" value="DnaJ_domain"/>
</dbReference>
<dbReference type="GO" id="GO:0000390">
    <property type="term" value="P:spliceosomal complex disassembly"/>
    <property type="evidence" value="ECO:0007669"/>
    <property type="project" value="TreeGrafter"/>
</dbReference>
<evidence type="ECO:0000256" key="2">
    <source>
        <dbReference type="ARBA" id="ARBA00004496"/>
    </source>
</evidence>
<name>A0A4S8SVW2_AURPU</name>
<gene>
    <name evidence="8" type="ORF">D6D28_01886</name>
</gene>
<evidence type="ECO:0000256" key="3">
    <source>
        <dbReference type="ARBA" id="ARBA00022490"/>
    </source>
</evidence>
<feature type="region of interest" description="Disordered" evidence="6">
    <location>
        <begin position="99"/>
        <end position="141"/>
    </location>
</feature>
<dbReference type="AlphaFoldDB" id="A0A4S8SVW2"/>
<evidence type="ECO:0000256" key="5">
    <source>
        <dbReference type="ARBA" id="ARBA00023242"/>
    </source>
</evidence>
<keyword evidence="4" id="KW-0143">Chaperone</keyword>
<dbReference type="SUPFAM" id="SSF46565">
    <property type="entry name" value="Chaperone J-domain"/>
    <property type="match status" value="1"/>
</dbReference>
<evidence type="ECO:0000313" key="9">
    <source>
        <dbReference type="Proteomes" id="UP000304951"/>
    </source>
</evidence>
<keyword evidence="5" id="KW-0539">Nucleus</keyword>
<feature type="region of interest" description="Disordered" evidence="6">
    <location>
        <begin position="296"/>
        <end position="368"/>
    </location>
</feature>
<feature type="compositionally biased region" description="Polar residues" evidence="6">
    <location>
        <begin position="182"/>
        <end position="194"/>
    </location>
</feature>
<feature type="region of interest" description="Disordered" evidence="6">
    <location>
        <begin position="168"/>
        <end position="196"/>
    </location>
</feature>
<reference evidence="8 9" key="1">
    <citation type="submission" date="2018-10" db="EMBL/GenBank/DDBJ databases">
        <title>Fifty Aureobasidium pullulans genomes reveal a recombining polyextremotolerant generalist.</title>
        <authorList>
            <person name="Gostincar C."/>
            <person name="Turk M."/>
            <person name="Zajc J."/>
            <person name="Gunde-Cimerman N."/>
        </authorList>
    </citation>
    <scope>NUCLEOTIDE SEQUENCE [LARGE SCALE GENOMIC DNA]</scope>
    <source>
        <strain evidence="8 9">EXF-11900</strain>
    </source>
</reference>
<evidence type="ECO:0000313" key="8">
    <source>
        <dbReference type="EMBL" id="THV75357.1"/>
    </source>
</evidence>
<sequence>MPPSHFALSHTTIMPGDDDLIEAAKSTAVDYYDLLGITFENSSESDIRRAYRRTALKYHPDKNADKPDIVEKFHLLQIANDVLSSPEYKAIYDNARRVKHEKEERHQAFEGRRRQMKEDLENRENASLKRKHQEEEEGDKLQREIQRLAADGKRRRLERQEQLNRERLEEEERLDREKNGYISPQQSAPKTGTGVSDIDRSVKVVWSKDGPGAEIDKDRLKVMFTTFGKLQDVAVLKEKKKRIGESKSKSLVASALIVYESVVGAHAAISDCKKRSDSDPDFKAFDSVYWASNKEPDFLQRPSTPVPSTPGSDKPSTQRPLRDIPGLDSPITPLKQSGGGLRKVPSFASFSSAKNSPVATSASSPSLEELTMIRLKNAEKRRLEEQIRKEEAGEED</sequence>